<name>A0AAD5U2L4_9FUNG</name>
<feature type="region of interest" description="Disordered" evidence="1">
    <location>
        <begin position="48"/>
        <end position="69"/>
    </location>
</feature>
<sequence length="265" mass="29690">MNIVRISRTLQRGFASNLKNESAIPEEVKKSATETYNKLKDVVTPNFEQADSSAGTTAKDGTSAKETEEFVSHISEKANNAKTTDNNSVGAKVKEKVEDAKQYVGLPIKVPPSSLVDVENYLKKSGLILETNSSIAQEQQNGPPMLPTILNNKMIIPECENISNYERTKTLKTEMPLFQHPVYPKGIHQTNIMVSGRDTRLEVRDNYKPIKMKYTIPVKNEINNKVLIGGGTSIYNLQYPCKSVCNQFNQCKNLECLSKFHTFKN</sequence>
<reference evidence="2" key="1">
    <citation type="submission" date="2020-05" db="EMBL/GenBank/DDBJ databases">
        <title>Phylogenomic resolution of chytrid fungi.</title>
        <authorList>
            <person name="Stajich J.E."/>
            <person name="Amses K."/>
            <person name="Simmons R."/>
            <person name="Seto K."/>
            <person name="Myers J."/>
            <person name="Bonds A."/>
            <person name="Quandt C.A."/>
            <person name="Barry K."/>
            <person name="Liu P."/>
            <person name="Grigoriev I."/>
            <person name="Longcore J.E."/>
            <person name="James T.Y."/>
        </authorList>
    </citation>
    <scope>NUCLEOTIDE SEQUENCE</scope>
    <source>
        <strain evidence="2">JEL0476</strain>
    </source>
</reference>
<gene>
    <name evidence="2" type="ORF">HK099_005350</name>
</gene>
<organism evidence="2 3">
    <name type="scientific">Clydaea vesicula</name>
    <dbReference type="NCBI Taxonomy" id="447962"/>
    <lineage>
        <taxon>Eukaryota</taxon>
        <taxon>Fungi</taxon>
        <taxon>Fungi incertae sedis</taxon>
        <taxon>Chytridiomycota</taxon>
        <taxon>Chytridiomycota incertae sedis</taxon>
        <taxon>Chytridiomycetes</taxon>
        <taxon>Lobulomycetales</taxon>
        <taxon>Lobulomycetaceae</taxon>
        <taxon>Clydaea</taxon>
    </lineage>
</organism>
<accession>A0AAD5U2L4</accession>
<dbReference type="AlphaFoldDB" id="A0AAD5U2L4"/>
<comment type="caution">
    <text evidence="2">The sequence shown here is derived from an EMBL/GenBank/DDBJ whole genome shotgun (WGS) entry which is preliminary data.</text>
</comment>
<dbReference type="EMBL" id="JADGJW010000410">
    <property type="protein sequence ID" value="KAJ3217782.1"/>
    <property type="molecule type" value="Genomic_DNA"/>
</dbReference>
<evidence type="ECO:0000256" key="1">
    <source>
        <dbReference type="SAM" id="MobiDB-lite"/>
    </source>
</evidence>
<protein>
    <submittedName>
        <fullName evidence="2">Uncharacterized protein</fullName>
    </submittedName>
</protein>
<dbReference type="Proteomes" id="UP001211065">
    <property type="component" value="Unassembled WGS sequence"/>
</dbReference>
<evidence type="ECO:0000313" key="2">
    <source>
        <dbReference type="EMBL" id="KAJ3217782.1"/>
    </source>
</evidence>
<feature type="compositionally biased region" description="Polar residues" evidence="1">
    <location>
        <begin position="48"/>
        <end position="60"/>
    </location>
</feature>
<proteinExistence type="predicted"/>
<keyword evidence="3" id="KW-1185">Reference proteome</keyword>
<evidence type="ECO:0000313" key="3">
    <source>
        <dbReference type="Proteomes" id="UP001211065"/>
    </source>
</evidence>